<keyword evidence="2" id="KW-1185">Reference proteome</keyword>
<sequence>MRKISEVGKYFTLIVLFCGLQVCFAQTAVVRKNKISAFVTEKYNTVITADKQIKQGQYQAFYKNKVVIAQGSYKDDKRIGLWRFFNKTQQLTQVYNYDAGKLLFELPEEERSNFKYIIDKVVNDSVTITKPYKIGGRYFGYLPYLKFFTMPEDLRGEAYEKIAVEMELFISPMGRVADFKFRIKAPFYSATINIDPNILLTEDKIFTPATYNKEPISSRIVVNCYINNRGEPDMD</sequence>
<gene>
    <name evidence="1" type="ORF">CLV57_2224</name>
</gene>
<reference evidence="1 2" key="1">
    <citation type="submission" date="2017-11" db="EMBL/GenBank/DDBJ databases">
        <title>Genomic Encyclopedia of Archaeal and Bacterial Type Strains, Phase II (KMG-II): From Individual Species to Whole Genera.</title>
        <authorList>
            <person name="Goeker M."/>
        </authorList>
    </citation>
    <scope>NUCLEOTIDE SEQUENCE [LARGE SCALE GENOMIC DNA]</scope>
    <source>
        <strain evidence="1 2">DSM 28175</strain>
    </source>
</reference>
<evidence type="ECO:0008006" key="3">
    <source>
        <dbReference type="Google" id="ProtNLM"/>
    </source>
</evidence>
<comment type="caution">
    <text evidence="1">The sequence shown here is derived from an EMBL/GenBank/DDBJ whole genome shotgun (WGS) entry which is preliminary data.</text>
</comment>
<name>A0A2H9VL85_9SPHI</name>
<dbReference type="EMBL" id="PGFJ01000002">
    <property type="protein sequence ID" value="PJJ79100.1"/>
    <property type="molecule type" value="Genomic_DNA"/>
</dbReference>
<organism evidence="1 2">
    <name type="scientific">Mucilaginibacter auburnensis</name>
    <dbReference type="NCBI Taxonomy" id="1457233"/>
    <lineage>
        <taxon>Bacteria</taxon>
        <taxon>Pseudomonadati</taxon>
        <taxon>Bacteroidota</taxon>
        <taxon>Sphingobacteriia</taxon>
        <taxon>Sphingobacteriales</taxon>
        <taxon>Sphingobacteriaceae</taxon>
        <taxon>Mucilaginibacter</taxon>
    </lineage>
</organism>
<dbReference type="Proteomes" id="UP000242687">
    <property type="component" value="Unassembled WGS sequence"/>
</dbReference>
<accession>A0A2H9VL85</accession>
<dbReference type="SUPFAM" id="SSF82185">
    <property type="entry name" value="Histone H3 K4-specific methyltransferase SET7/9 N-terminal domain"/>
    <property type="match status" value="1"/>
</dbReference>
<protein>
    <recommendedName>
        <fullName evidence="3">MORN repeat protein</fullName>
    </recommendedName>
</protein>
<dbReference type="OrthoDB" id="797627at2"/>
<evidence type="ECO:0000313" key="1">
    <source>
        <dbReference type="EMBL" id="PJJ79100.1"/>
    </source>
</evidence>
<dbReference type="RefSeq" id="WP_100341463.1">
    <property type="nucleotide sequence ID" value="NZ_PGFJ01000002.1"/>
</dbReference>
<proteinExistence type="predicted"/>
<evidence type="ECO:0000313" key="2">
    <source>
        <dbReference type="Proteomes" id="UP000242687"/>
    </source>
</evidence>
<dbReference type="AlphaFoldDB" id="A0A2H9VL85"/>
<dbReference type="Gene3D" id="2.20.110.10">
    <property type="entry name" value="Histone H3 K4-specific methyltransferase SET7/9 N-terminal domain"/>
    <property type="match status" value="1"/>
</dbReference>